<keyword evidence="6 9" id="KW-0472">Membrane</keyword>
<dbReference type="InterPro" id="IPR003663">
    <property type="entry name" value="Sugar/inositol_transpt"/>
</dbReference>
<dbReference type="PANTHER" id="PTHR48022:SF64">
    <property type="entry name" value="MAJOR FACILITATOR SUPERFAMILY (MFS) PROFILE DOMAIN-CONTAINING PROTEIN"/>
    <property type="match status" value="1"/>
</dbReference>
<comment type="subcellular location">
    <subcellularLocation>
        <location evidence="1">Membrane</location>
        <topology evidence="1">Multi-pass membrane protein</topology>
    </subcellularLocation>
</comment>
<evidence type="ECO:0000256" key="3">
    <source>
        <dbReference type="ARBA" id="ARBA00022448"/>
    </source>
</evidence>
<evidence type="ECO:0000256" key="7">
    <source>
        <dbReference type="ARBA" id="ARBA00049119"/>
    </source>
</evidence>
<evidence type="ECO:0000313" key="11">
    <source>
        <dbReference type="EMBL" id="EGO00444.1"/>
    </source>
</evidence>
<dbReference type="eggNOG" id="KOG0254">
    <property type="taxonomic scope" value="Eukaryota"/>
</dbReference>
<sequence>MQRNLAFMMAAIPCIVDTFVPEWFGISSLQLGWIYSARLLPLREEKIILVSHVSTNSCPGTAILSFRTLFSSEWVNLSAELRSTISRKDSGSVSGLKAVLHYLSFSIRRPHPPFNENMGAGPAVVSSGTTAYTHLLDPKPWFKNTHGLQSLTQWNVAFGYPNGSKLGLLNAIQNIGSLCGYPFAPYMADVMGRRYSIIFGASLMIAATVIQTASQSVQMFIGARWLIGFGLTFAATAAPLLVTEVAYPSHRGQATSMYNTLWYLGSIVAAWTTYGTFTVPNSWAWRIPSALQGLPSVIQVCLIWFVPESPRWLVSKGKEDKALQTLAYYHANGNEKDPLVEYEFEEIKAAIRFDREVAANVGWMSLIKNPGNRKRMRIIIALAVFSQWSGNGLVSYYLNKVFTDIGITDPTTQLLINGLLNIFNFIVAIGAGFCCDRAGRRPLFLASCIGMIVFWTCQTICFSIDQQTGSLVAGHAVIVFIFLFYGFYDVRRLAFTPLIVSYTVEILPFALRAKGFIVFNFILSLSLIFNQYVNPIALEALQWKYYLVYLFWQCFELVFVYIYIVETKNRTLEETAALFDGDDGLAQISERAAVNAGIAHHADERMEEKESKSESIEVVSN</sequence>
<keyword evidence="5 9" id="KW-1133">Transmembrane helix</keyword>
<comment type="similarity">
    <text evidence="2 8">Belongs to the major facilitator superfamily. Sugar transporter (TC 2.A.1.1) family.</text>
</comment>
<dbReference type="AlphaFoldDB" id="F8PUN6"/>
<gene>
    <name evidence="11" type="ORF">SERLA73DRAFT_73158</name>
</gene>
<keyword evidence="4 9" id="KW-0812">Transmembrane</keyword>
<evidence type="ECO:0000256" key="2">
    <source>
        <dbReference type="ARBA" id="ARBA00010992"/>
    </source>
</evidence>
<dbReference type="PROSITE" id="PS50850">
    <property type="entry name" value="MFS"/>
    <property type="match status" value="1"/>
</dbReference>
<dbReference type="Gene3D" id="1.20.1250.20">
    <property type="entry name" value="MFS general substrate transporter like domains"/>
    <property type="match status" value="1"/>
</dbReference>
<feature type="transmembrane region" description="Helical" evidence="9">
    <location>
        <begin position="418"/>
        <end position="436"/>
    </location>
</feature>
<dbReference type="GO" id="GO:0005351">
    <property type="term" value="F:carbohydrate:proton symporter activity"/>
    <property type="evidence" value="ECO:0007669"/>
    <property type="project" value="TreeGrafter"/>
</dbReference>
<dbReference type="InterPro" id="IPR050360">
    <property type="entry name" value="MFS_Sugar_Transporters"/>
</dbReference>
<evidence type="ECO:0000256" key="6">
    <source>
        <dbReference type="ARBA" id="ARBA00023136"/>
    </source>
</evidence>
<feature type="transmembrane region" description="Helical" evidence="9">
    <location>
        <begin position="471"/>
        <end position="488"/>
    </location>
</feature>
<evidence type="ECO:0000256" key="1">
    <source>
        <dbReference type="ARBA" id="ARBA00004141"/>
    </source>
</evidence>
<dbReference type="SUPFAM" id="SSF103473">
    <property type="entry name" value="MFS general substrate transporter"/>
    <property type="match status" value="1"/>
</dbReference>
<feature type="transmembrane region" description="Helical" evidence="9">
    <location>
        <begin position="443"/>
        <end position="465"/>
    </location>
</feature>
<dbReference type="PANTHER" id="PTHR48022">
    <property type="entry name" value="PLASTIDIC GLUCOSE TRANSPORTER 4"/>
    <property type="match status" value="1"/>
</dbReference>
<accession>F8PUN6</accession>
<evidence type="ECO:0000256" key="8">
    <source>
        <dbReference type="RuleBase" id="RU003346"/>
    </source>
</evidence>
<dbReference type="OMA" id="YVHAQGD"/>
<keyword evidence="3 8" id="KW-0813">Transport</keyword>
<dbReference type="STRING" id="936435.F8PUN6"/>
<proteinExistence type="inferred from homology"/>
<organism evidence="12">
    <name type="scientific">Serpula lacrymans var. lacrymans (strain S7.3)</name>
    <name type="common">Dry rot fungus</name>
    <dbReference type="NCBI Taxonomy" id="936435"/>
    <lineage>
        <taxon>Eukaryota</taxon>
        <taxon>Fungi</taxon>
        <taxon>Dikarya</taxon>
        <taxon>Basidiomycota</taxon>
        <taxon>Agaricomycotina</taxon>
        <taxon>Agaricomycetes</taxon>
        <taxon>Agaricomycetidae</taxon>
        <taxon>Boletales</taxon>
        <taxon>Coniophorineae</taxon>
        <taxon>Serpulaceae</taxon>
        <taxon>Serpula</taxon>
    </lineage>
</organism>
<feature type="domain" description="Major facilitator superfamily (MFS) profile" evidence="10">
    <location>
        <begin position="123"/>
        <end position="568"/>
    </location>
</feature>
<dbReference type="OrthoDB" id="6133115at2759"/>
<feature type="transmembrane region" description="Helical" evidence="9">
    <location>
        <begin position="545"/>
        <end position="564"/>
    </location>
</feature>
<dbReference type="InParanoid" id="F8PUN6"/>
<evidence type="ECO:0000256" key="4">
    <source>
        <dbReference type="ARBA" id="ARBA00022692"/>
    </source>
</evidence>
<feature type="transmembrane region" description="Helical" evidence="9">
    <location>
        <begin position="195"/>
        <end position="213"/>
    </location>
</feature>
<dbReference type="InterPro" id="IPR036259">
    <property type="entry name" value="MFS_trans_sf"/>
</dbReference>
<feature type="transmembrane region" description="Helical" evidence="9">
    <location>
        <begin position="378"/>
        <end position="398"/>
    </location>
</feature>
<feature type="transmembrane region" description="Helical" evidence="9">
    <location>
        <begin position="225"/>
        <end position="247"/>
    </location>
</feature>
<dbReference type="GO" id="GO:0016020">
    <property type="term" value="C:membrane"/>
    <property type="evidence" value="ECO:0007669"/>
    <property type="project" value="UniProtKB-SubCell"/>
</dbReference>
<feature type="transmembrane region" description="Helical" evidence="9">
    <location>
        <begin position="509"/>
        <end position="533"/>
    </location>
</feature>
<dbReference type="EMBL" id="GL945479">
    <property type="protein sequence ID" value="EGO00444.1"/>
    <property type="molecule type" value="Genomic_DNA"/>
</dbReference>
<evidence type="ECO:0000256" key="9">
    <source>
        <dbReference type="SAM" id="Phobius"/>
    </source>
</evidence>
<dbReference type="HOGENOM" id="CLU_001265_30_13_1"/>
<feature type="transmembrane region" description="Helical" evidence="9">
    <location>
        <begin position="283"/>
        <end position="306"/>
    </location>
</feature>
<dbReference type="InterPro" id="IPR005828">
    <property type="entry name" value="MFS_sugar_transport-like"/>
</dbReference>
<evidence type="ECO:0000259" key="10">
    <source>
        <dbReference type="PROSITE" id="PS50850"/>
    </source>
</evidence>
<dbReference type="FunFam" id="1.20.1250.20:FF:000117">
    <property type="entry name" value="MFS hexose transporter"/>
    <property type="match status" value="1"/>
</dbReference>
<dbReference type="NCBIfam" id="TIGR00879">
    <property type="entry name" value="SP"/>
    <property type="match status" value="1"/>
</dbReference>
<protein>
    <recommendedName>
        <fullName evidence="10">Major facilitator superfamily (MFS) profile domain-containing protein</fullName>
    </recommendedName>
</protein>
<dbReference type="InterPro" id="IPR020846">
    <property type="entry name" value="MFS_dom"/>
</dbReference>
<dbReference type="Pfam" id="PF00083">
    <property type="entry name" value="Sugar_tr"/>
    <property type="match status" value="1"/>
</dbReference>
<dbReference type="Proteomes" id="UP000008063">
    <property type="component" value="Unassembled WGS sequence"/>
</dbReference>
<evidence type="ECO:0000256" key="5">
    <source>
        <dbReference type="ARBA" id="ARBA00022989"/>
    </source>
</evidence>
<name>F8PUN6_SERL3</name>
<keyword evidence="12" id="KW-1185">Reference proteome</keyword>
<feature type="transmembrane region" description="Helical" evidence="9">
    <location>
        <begin position="259"/>
        <end position="277"/>
    </location>
</feature>
<comment type="catalytic activity">
    <reaction evidence="7">
        <text>myo-inositol(out) + H(+)(out) = myo-inositol(in) + H(+)(in)</text>
        <dbReference type="Rhea" id="RHEA:60364"/>
        <dbReference type="ChEBI" id="CHEBI:15378"/>
        <dbReference type="ChEBI" id="CHEBI:17268"/>
    </reaction>
</comment>
<reference evidence="12" key="1">
    <citation type="journal article" date="2011" name="Science">
        <title>The plant cell wall-decomposing machinery underlies the functional diversity of forest fungi.</title>
        <authorList>
            <person name="Eastwood D.C."/>
            <person name="Floudas D."/>
            <person name="Binder M."/>
            <person name="Majcherczyk A."/>
            <person name="Schneider P."/>
            <person name="Aerts A."/>
            <person name="Asiegbu F.O."/>
            <person name="Baker S.E."/>
            <person name="Barry K."/>
            <person name="Bendiksby M."/>
            <person name="Blumentritt M."/>
            <person name="Coutinho P.M."/>
            <person name="Cullen D."/>
            <person name="de Vries R.P."/>
            <person name="Gathman A."/>
            <person name="Goodell B."/>
            <person name="Henrissat B."/>
            <person name="Ihrmark K."/>
            <person name="Kauserud H."/>
            <person name="Kohler A."/>
            <person name="LaButti K."/>
            <person name="Lapidus A."/>
            <person name="Lavin J.L."/>
            <person name="Lee Y.-H."/>
            <person name="Lindquist E."/>
            <person name="Lilly W."/>
            <person name="Lucas S."/>
            <person name="Morin E."/>
            <person name="Murat C."/>
            <person name="Oguiza J.A."/>
            <person name="Park J."/>
            <person name="Pisabarro A.G."/>
            <person name="Riley R."/>
            <person name="Rosling A."/>
            <person name="Salamov A."/>
            <person name="Schmidt O."/>
            <person name="Schmutz J."/>
            <person name="Skrede I."/>
            <person name="Stenlid J."/>
            <person name="Wiebenga A."/>
            <person name="Xie X."/>
            <person name="Kuees U."/>
            <person name="Hibbett D.S."/>
            <person name="Hoffmeister D."/>
            <person name="Hoegberg N."/>
            <person name="Martin F."/>
            <person name="Grigoriev I.V."/>
            <person name="Watkinson S.C."/>
        </authorList>
    </citation>
    <scope>NUCLEOTIDE SEQUENCE [LARGE SCALE GENOMIC DNA]</scope>
    <source>
        <strain evidence="12">strain S7.3</strain>
    </source>
</reference>
<evidence type="ECO:0000313" key="12">
    <source>
        <dbReference type="Proteomes" id="UP000008063"/>
    </source>
</evidence>